<dbReference type="RefSeq" id="WP_215233979.1">
    <property type="nucleotide sequence ID" value="NZ_CAJRAU010000003.1"/>
</dbReference>
<dbReference type="SMART" id="SM00710">
    <property type="entry name" value="PbH1"/>
    <property type="match status" value="4"/>
</dbReference>
<reference evidence="1 2" key="1">
    <citation type="submission" date="2021-04" db="EMBL/GenBank/DDBJ databases">
        <authorList>
            <person name="Rodrigo-Torres L."/>
            <person name="Arahal R. D."/>
            <person name="Lucena T."/>
        </authorList>
    </citation>
    <scope>NUCLEOTIDE SEQUENCE [LARGE SCALE GENOMIC DNA]</scope>
    <source>
        <strain evidence="1 2">CECT 9623</strain>
    </source>
</reference>
<dbReference type="EMBL" id="CAJRAU010000003">
    <property type="protein sequence ID" value="CAG5069900.1"/>
    <property type="molecule type" value="Genomic_DNA"/>
</dbReference>
<dbReference type="InterPro" id="IPR011050">
    <property type="entry name" value="Pectin_lyase_fold/virulence"/>
</dbReference>
<sequence length="402" mass="44770">MKKAVCFILIAAAVVCQQNLSAQTREKMLRDSTMKYGVEIEPYLKKASGGKIVKDFNYSPYINKFLKENKYVKFPPYPISIGTDDSFEGYKRHISVSSGNRLYFPKGSSLVCPTTLKTNGYMCFIAWDVKNVFIDGINLVGSKANPDYKTSEYGAGIAMYAPVNVLVSNATVTKSSGDGVTVRVQWKKQSRDITINKLTVTDATRVGMLVTGIINGTFRDITIDGTGEEDKAKVVKPQTGLSFEPNDCTSRYVNCKFYNLQTKNNLGPVLATTNFYNIFTKNTCGVNKIDILINKWTDYTDHPMAYGASFAIGSGDMTPYDTKDISGTFKIINPTIIKNTEKPNYYFFQGTNESRKGGVKYTLTNLKLVHQGKEFTLKNRASNEKIKNMINQANASNKVLIN</sequence>
<name>A0ABN7R755_9BACT</name>
<dbReference type="InterPro" id="IPR006626">
    <property type="entry name" value="PbH1"/>
</dbReference>
<accession>A0ABN7R755</accession>
<evidence type="ECO:0000313" key="1">
    <source>
        <dbReference type="EMBL" id="CAG5069900.1"/>
    </source>
</evidence>
<dbReference type="Proteomes" id="UP000679725">
    <property type="component" value="Unassembled WGS sequence"/>
</dbReference>
<evidence type="ECO:0000313" key="2">
    <source>
        <dbReference type="Proteomes" id="UP000679725"/>
    </source>
</evidence>
<comment type="caution">
    <text evidence="1">The sequence shown here is derived from an EMBL/GenBank/DDBJ whole genome shotgun (WGS) entry which is preliminary data.</text>
</comment>
<dbReference type="Gene3D" id="2.160.20.10">
    <property type="entry name" value="Single-stranded right-handed beta-helix, Pectin lyase-like"/>
    <property type="match status" value="1"/>
</dbReference>
<protein>
    <submittedName>
        <fullName evidence="1">Uncharacterized protein</fullName>
    </submittedName>
</protein>
<keyword evidence="2" id="KW-1185">Reference proteome</keyword>
<gene>
    <name evidence="1" type="ORF">DYBT9623_02637</name>
</gene>
<proteinExistence type="predicted"/>
<dbReference type="SUPFAM" id="SSF51126">
    <property type="entry name" value="Pectin lyase-like"/>
    <property type="match status" value="1"/>
</dbReference>
<organism evidence="1 2">
    <name type="scientific">Dyadobacter linearis</name>
    <dbReference type="NCBI Taxonomy" id="2823330"/>
    <lineage>
        <taxon>Bacteria</taxon>
        <taxon>Pseudomonadati</taxon>
        <taxon>Bacteroidota</taxon>
        <taxon>Cytophagia</taxon>
        <taxon>Cytophagales</taxon>
        <taxon>Spirosomataceae</taxon>
        <taxon>Dyadobacter</taxon>
    </lineage>
</organism>
<dbReference type="InterPro" id="IPR012334">
    <property type="entry name" value="Pectin_lyas_fold"/>
</dbReference>